<feature type="domain" description="Four-carbon acid sugar kinase nucleotide binding" evidence="8">
    <location>
        <begin position="242"/>
        <end position="414"/>
    </location>
</feature>
<keyword evidence="2" id="KW-0808">Transferase</keyword>
<evidence type="ECO:0000256" key="5">
    <source>
        <dbReference type="ARBA" id="ARBA00022840"/>
    </source>
</evidence>
<evidence type="ECO:0000259" key="8">
    <source>
        <dbReference type="Pfam" id="PF17042"/>
    </source>
</evidence>
<dbReference type="InterPro" id="IPR037051">
    <property type="entry name" value="4-carb_acid_sugar_kinase_N_sf"/>
</dbReference>
<dbReference type="Gene3D" id="3.40.980.20">
    <property type="entry name" value="Four-carbon acid sugar kinase, nucleotide binding domain"/>
    <property type="match status" value="1"/>
</dbReference>
<feature type="domain" description="Four-carbon acid sugar kinase N-terminal" evidence="7">
    <location>
        <begin position="5"/>
        <end position="225"/>
    </location>
</feature>
<gene>
    <name evidence="9" type="ORF">HMPREF3206_01718</name>
</gene>
<dbReference type="Gene3D" id="3.40.50.10840">
    <property type="entry name" value="Putative sugar-binding, N-terminal domain"/>
    <property type="match status" value="1"/>
</dbReference>
<dbReference type="EMBL" id="LRPX01000098">
    <property type="protein sequence ID" value="KXA12530.1"/>
    <property type="molecule type" value="Genomic_DNA"/>
</dbReference>
<keyword evidence="5" id="KW-0067">ATP-binding</keyword>
<dbReference type="Pfam" id="PF07005">
    <property type="entry name" value="SBD_N"/>
    <property type="match status" value="1"/>
</dbReference>
<dbReference type="SUPFAM" id="SSF142764">
    <property type="entry name" value="YgbK-like"/>
    <property type="match status" value="1"/>
</dbReference>
<keyword evidence="6" id="KW-0119">Carbohydrate metabolism</keyword>
<comment type="similarity">
    <text evidence="1">Belongs to the four-carbon acid sugar kinase family.</text>
</comment>
<evidence type="ECO:0000313" key="10">
    <source>
        <dbReference type="Proteomes" id="UP000070617"/>
    </source>
</evidence>
<dbReference type="InterPro" id="IPR042213">
    <property type="entry name" value="NBD_C_sf"/>
</dbReference>
<dbReference type="Proteomes" id="UP000070617">
    <property type="component" value="Unassembled WGS sequence"/>
</dbReference>
<keyword evidence="10" id="KW-1185">Reference proteome</keyword>
<organism evidence="9 10">
    <name type="scientific">Fusobacterium equinum</name>
    <dbReference type="NCBI Taxonomy" id="134605"/>
    <lineage>
        <taxon>Bacteria</taxon>
        <taxon>Fusobacteriati</taxon>
        <taxon>Fusobacteriota</taxon>
        <taxon>Fusobacteriia</taxon>
        <taxon>Fusobacteriales</taxon>
        <taxon>Fusobacteriaceae</taxon>
        <taxon>Fusobacterium</taxon>
    </lineage>
</organism>
<sequence length="425" mass="47631">MAKYIIVADDLTGSNATCSLLKKVGLRAASIFQLPKTKIETIDVISYSTDSRGISKEEAYERVKDAVSFLKSEETLLYNKRIDSTLRGNIGSEMDAMLEQLEEDRIAVVVPAYPDSGRIVVNKIMLVNGILLENSDAGRDPKTPVNTSCVEELIQKQSKYSSHYFSLQDIAKEEEKLVKEIELYGKENRVLIFDAVTNEDIIKIARLMNRSNLKIITVDPGPFTMYYTKELQKKNNLEKKILMVIGSATETSKKQIEHILQHEEIFLEKMNPNNFFVEESRQQEIQRVVSMIKKGIDSYDLFLITTTPIGNDEKLNLPEIAKMKGVSVEEISKIISNTLTEAATLVLEEVQKFEGVYSSGGDITLALLEKLNSIGVEIKEEVIPLAAYGRLIGGKFPNMKLVSKGGMVGKEDTIKLCLNQMKSDI</sequence>
<evidence type="ECO:0008006" key="11">
    <source>
        <dbReference type="Google" id="ProtNLM"/>
    </source>
</evidence>
<evidence type="ECO:0000256" key="2">
    <source>
        <dbReference type="ARBA" id="ARBA00022679"/>
    </source>
</evidence>
<dbReference type="InterPro" id="IPR031475">
    <property type="entry name" value="NBD_C"/>
</dbReference>
<dbReference type="AlphaFoldDB" id="A0A133N8A9"/>
<dbReference type="STRING" id="134605.HMPREF3206_01718"/>
<dbReference type="PATRIC" id="fig|134605.3.peg.1699"/>
<protein>
    <recommendedName>
        <fullName evidence="11">YgbK domain protein</fullName>
    </recommendedName>
</protein>
<dbReference type="InterPro" id="IPR010737">
    <property type="entry name" value="4-carb_acid_sugar_kinase_N"/>
</dbReference>
<dbReference type="GO" id="GO:0016301">
    <property type="term" value="F:kinase activity"/>
    <property type="evidence" value="ECO:0007669"/>
    <property type="project" value="UniProtKB-KW"/>
</dbReference>
<evidence type="ECO:0000256" key="4">
    <source>
        <dbReference type="ARBA" id="ARBA00022777"/>
    </source>
</evidence>
<evidence type="ECO:0000256" key="1">
    <source>
        <dbReference type="ARBA" id="ARBA00005715"/>
    </source>
</evidence>
<reference evidence="10" key="1">
    <citation type="submission" date="2016-01" db="EMBL/GenBank/DDBJ databases">
        <authorList>
            <person name="Mitreva M."/>
            <person name="Pepin K.H."/>
            <person name="Mihindukulasuriya K.A."/>
            <person name="Fulton R."/>
            <person name="Fronick C."/>
            <person name="O'Laughlin M."/>
            <person name="Miner T."/>
            <person name="Herter B."/>
            <person name="Rosa B.A."/>
            <person name="Cordes M."/>
            <person name="Tomlinson C."/>
            <person name="Wollam A."/>
            <person name="Palsikar V.B."/>
            <person name="Mardis E.R."/>
            <person name="Wilson R.K."/>
        </authorList>
    </citation>
    <scope>NUCLEOTIDE SEQUENCE [LARGE SCALE GENOMIC DNA]</scope>
    <source>
        <strain evidence="10">CMW8396</strain>
    </source>
</reference>
<keyword evidence="4" id="KW-0418">Kinase</keyword>
<proteinExistence type="inferred from homology"/>
<evidence type="ECO:0000256" key="3">
    <source>
        <dbReference type="ARBA" id="ARBA00022741"/>
    </source>
</evidence>
<evidence type="ECO:0000256" key="6">
    <source>
        <dbReference type="ARBA" id="ARBA00023277"/>
    </source>
</evidence>
<evidence type="ECO:0000313" key="9">
    <source>
        <dbReference type="EMBL" id="KXA12530.1"/>
    </source>
</evidence>
<dbReference type="Pfam" id="PF17042">
    <property type="entry name" value="NBD_C"/>
    <property type="match status" value="1"/>
</dbReference>
<evidence type="ECO:0000259" key="7">
    <source>
        <dbReference type="Pfam" id="PF07005"/>
    </source>
</evidence>
<comment type="caution">
    <text evidence="9">The sequence shown here is derived from an EMBL/GenBank/DDBJ whole genome shotgun (WGS) entry which is preliminary data.</text>
</comment>
<keyword evidence="3" id="KW-0547">Nucleotide-binding</keyword>
<name>A0A133N8A9_9FUSO</name>
<accession>A0A133N8A9</accession>
<dbReference type="GO" id="GO:0005524">
    <property type="term" value="F:ATP binding"/>
    <property type="evidence" value="ECO:0007669"/>
    <property type="project" value="UniProtKB-KW"/>
</dbReference>
<dbReference type="RefSeq" id="WP_008801488.1">
    <property type="nucleotide sequence ID" value="NZ_KQ956575.1"/>
</dbReference>